<sequence length="240" mass="24543">MSSQAWLAGVSAAAAAFLLVPGRPRLSRGPATAAPPTPRAGGLRRHRLLLALLAGAGGALFVDGRAGPVAGLAVAVAAWVVAGRAEPADVRRRRALVRRDLPHLVSLFASALRSGTAPEDALRLVCAALPGPAAERLDRVGARLALGLDPVEVWGSLVDDPDLAPLGRALARAQATGASVVRSVERLADELGERARGDVEERARAVGVKAAVPLGLCLLPAFVLIGIVPLVAALLTSLDL</sequence>
<proteinExistence type="predicted"/>
<protein>
    <submittedName>
        <fullName evidence="8">Flp pilus assembly protein TadB</fullName>
    </submittedName>
</protein>
<dbReference type="EMBL" id="JACGXA010000001">
    <property type="protein sequence ID" value="MBA8805288.1"/>
    <property type="molecule type" value="Genomic_DNA"/>
</dbReference>
<accession>A0A7W3PB41</accession>
<evidence type="ECO:0000256" key="4">
    <source>
        <dbReference type="ARBA" id="ARBA00022989"/>
    </source>
</evidence>
<keyword evidence="5 6" id="KW-0472">Membrane</keyword>
<keyword evidence="2" id="KW-1003">Cell membrane</keyword>
<evidence type="ECO:0000256" key="6">
    <source>
        <dbReference type="SAM" id="Phobius"/>
    </source>
</evidence>
<evidence type="ECO:0000256" key="3">
    <source>
        <dbReference type="ARBA" id="ARBA00022692"/>
    </source>
</evidence>
<dbReference type="Pfam" id="PF00482">
    <property type="entry name" value="T2SSF"/>
    <property type="match status" value="1"/>
</dbReference>
<organism evidence="8 9">
    <name type="scientific">Nocardioides ginsengisegetis</name>
    <dbReference type="NCBI Taxonomy" id="661491"/>
    <lineage>
        <taxon>Bacteria</taxon>
        <taxon>Bacillati</taxon>
        <taxon>Actinomycetota</taxon>
        <taxon>Actinomycetes</taxon>
        <taxon>Propionibacteriales</taxon>
        <taxon>Nocardioidaceae</taxon>
        <taxon>Nocardioides</taxon>
    </lineage>
</organism>
<keyword evidence="4 6" id="KW-1133">Transmembrane helix</keyword>
<feature type="transmembrane region" description="Helical" evidence="6">
    <location>
        <begin position="49"/>
        <end position="82"/>
    </location>
</feature>
<feature type="transmembrane region" description="Helical" evidence="6">
    <location>
        <begin position="211"/>
        <end position="235"/>
    </location>
</feature>
<evidence type="ECO:0000256" key="1">
    <source>
        <dbReference type="ARBA" id="ARBA00004651"/>
    </source>
</evidence>
<evidence type="ECO:0000313" key="8">
    <source>
        <dbReference type="EMBL" id="MBA8805288.1"/>
    </source>
</evidence>
<evidence type="ECO:0000313" key="9">
    <source>
        <dbReference type="Proteomes" id="UP000580910"/>
    </source>
</evidence>
<gene>
    <name evidence="8" type="ORF">FB382_003579</name>
</gene>
<comment type="subcellular location">
    <subcellularLocation>
        <location evidence="1">Cell membrane</location>
        <topology evidence="1">Multi-pass membrane protein</topology>
    </subcellularLocation>
</comment>
<name>A0A7W3PB41_9ACTN</name>
<feature type="domain" description="Type II secretion system protein GspF" evidence="7">
    <location>
        <begin position="106"/>
        <end position="226"/>
    </location>
</feature>
<evidence type="ECO:0000256" key="5">
    <source>
        <dbReference type="ARBA" id="ARBA00023136"/>
    </source>
</evidence>
<dbReference type="RefSeq" id="WP_182541052.1">
    <property type="nucleotide sequence ID" value="NZ_JACGXA010000001.1"/>
</dbReference>
<comment type="caution">
    <text evidence="8">The sequence shown here is derived from an EMBL/GenBank/DDBJ whole genome shotgun (WGS) entry which is preliminary data.</text>
</comment>
<dbReference type="InterPro" id="IPR018076">
    <property type="entry name" value="T2SS_GspF_dom"/>
</dbReference>
<keyword evidence="3 6" id="KW-0812">Transmembrane</keyword>
<dbReference type="AlphaFoldDB" id="A0A7W3PB41"/>
<dbReference type="GO" id="GO:0005886">
    <property type="term" value="C:plasma membrane"/>
    <property type="evidence" value="ECO:0007669"/>
    <property type="project" value="UniProtKB-SubCell"/>
</dbReference>
<evidence type="ECO:0000259" key="7">
    <source>
        <dbReference type="Pfam" id="PF00482"/>
    </source>
</evidence>
<evidence type="ECO:0000256" key="2">
    <source>
        <dbReference type="ARBA" id="ARBA00022475"/>
    </source>
</evidence>
<dbReference type="PANTHER" id="PTHR35007:SF3">
    <property type="entry name" value="POSSIBLE CONSERVED ALANINE RICH MEMBRANE PROTEIN"/>
    <property type="match status" value="1"/>
</dbReference>
<reference evidence="8 9" key="1">
    <citation type="submission" date="2020-07" db="EMBL/GenBank/DDBJ databases">
        <title>Sequencing the genomes of 1000 actinobacteria strains.</title>
        <authorList>
            <person name="Klenk H.-P."/>
        </authorList>
    </citation>
    <scope>NUCLEOTIDE SEQUENCE [LARGE SCALE GENOMIC DNA]</scope>
    <source>
        <strain evidence="8 9">DSM 21349</strain>
    </source>
</reference>
<keyword evidence="9" id="KW-1185">Reference proteome</keyword>
<dbReference type="PANTHER" id="PTHR35007">
    <property type="entry name" value="INTEGRAL MEMBRANE PROTEIN-RELATED"/>
    <property type="match status" value="1"/>
</dbReference>
<dbReference type="Proteomes" id="UP000580910">
    <property type="component" value="Unassembled WGS sequence"/>
</dbReference>